<name>A0A3S4E6J0_SEROD</name>
<dbReference type="AlphaFoldDB" id="A0A3S4E6J0"/>
<organism evidence="1 2">
    <name type="scientific">Serratia odorifera</name>
    <dbReference type="NCBI Taxonomy" id="618"/>
    <lineage>
        <taxon>Bacteria</taxon>
        <taxon>Pseudomonadati</taxon>
        <taxon>Pseudomonadota</taxon>
        <taxon>Gammaproteobacteria</taxon>
        <taxon>Enterobacterales</taxon>
        <taxon>Yersiniaceae</taxon>
        <taxon>Serratia</taxon>
    </lineage>
</organism>
<dbReference type="InterPro" id="IPR037042">
    <property type="entry name" value="YdaT-like_sf"/>
</dbReference>
<dbReference type="EMBL" id="LR134117">
    <property type="protein sequence ID" value="VDZ64182.1"/>
    <property type="molecule type" value="Genomic_DNA"/>
</dbReference>
<dbReference type="KEGG" id="sof:NCTC11214_04845"/>
<dbReference type="Pfam" id="PF06254">
    <property type="entry name" value="YdaT_toxin"/>
    <property type="match status" value="1"/>
</dbReference>
<evidence type="ECO:0000313" key="2">
    <source>
        <dbReference type="Proteomes" id="UP000281391"/>
    </source>
</evidence>
<proteinExistence type="predicted"/>
<dbReference type="RefSeq" id="WP_004964100.1">
    <property type="nucleotide sequence ID" value="NZ_LR134117.1"/>
</dbReference>
<dbReference type="InterPro" id="IPR009364">
    <property type="entry name" value="YdaT-like"/>
</dbReference>
<sequence>MKIKHEQIREAVIAWSELLVRPSMKPGGRKTPAAKISEAYFSLGLTDPQLHDDSHPDALARNTQKIFRWLESDTPAGIASIEQLLPAIEKSMPPLLLAKLHSYHSQTLRELITRKERIDSEVEALFGAMIALSERANDSGPAGNTVVH</sequence>
<protein>
    <submittedName>
        <fullName evidence="1">Protein of uncharacterized function (DUF1019)</fullName>
    </submittedName>
</protein>
<dbReference type="Gene3D" id="1.10.3600.10">
    <property type="entry name" value="Putative bacterial toxin ydaT"/>
    <property type="match status" value="1"/>
</dbReference>
<reference evidence="1 2" key="1">
    <citation type="submission" date="2018-12" db="EMBL/GenBank/DDBJ databases">
        <authorList>
            <consortium name="Pathogen Informatics"/>
        </authorList>
    </citation>
    <scope>NUCLEOTIDE SEQUENCE [LARGE SCALE GENOMIC DNA]</scope>
    <source>
        <strain evidence="1 2">NCTC11214</strain>
    </source>
</reference>
<accession>A0A3S4E6J0</accession>
<gene>
    <name evidence="1" type="ORF">NCTC11214_04845</name>
</gene>
<dbReference type="Proteomes" id="UP000281391">
    <property type="component" value="Chromosome"/>
</dbReference>
<evidence type="ECO:0000313" key="1">
    <source>
        <dbReference type="EMBL" id="VDZ64182.1"/>
    </source>
</evidence>